<gene>
    <name evidence="1" type="ORF">NEZAVI_LOCUS8537</name>
</gene>
<evidence type="ECO:0000313" key="1">
    <source>
        <dbReference type="EMBL" id="CAH1398989.1"/>
    </source>
</evidence>
<dbReference type="Proteomes" id="UP001152798">
    <property type="component" value="Chromosome 4"/>
</dbReference>
<protein>
    <submittedName>
        <fullName evidence="1">Uncharacterized protein</fullName>
    </submittedName>
</protein>
<organism evidence="1 2">
    <name type="scientific">Nezara viridula</name>
    <name type="common">Southern green stink bug</name>
    <name type="synonym">Cimex viridulus</name>
    <dbReference type="NCBI Taxonomy" id="85310"/>
    <lineage>
        <taxon>Eukaryota</taxon>
        <taxon>Metazoa</taxon>
        <taxon>Ecdysozoa</taxon>
        <taxon>Arthropoda</taxon>
        <taxon>Hexapoda</taxon>
        <taxon>Insecta</taxon>
        <taxon>Pterygota</taxon>
        <taxon>Neoptera</taxon>
        <taxon>Paraneoptera</taxon>
        <taxon>Hemiptera</taxon>
        <taxon>Heteroptera</taxon>
        <taxon>Panheteroptera</taxon>
        <taxon>Pentatomomorpha</taxon>
        <taxon>Pentatomoidea</taxon>
        <taxon>Pentatomidae</taxon>
        <taxon>Pentatominae</taxon>
        <taxon>Nezara</taxon>
    </lineage>
</organism>
<name>A0A9P0HBU7_NEZVI</name>
<evidence type="ECO:0000313" key="2">
    <source>
        <dbReference type="Proteomes" id="UP001152798"/>
    </source>
</evidence>
<accession>A0A9P0HBU7</accession>
<keyword evidence="2" id="KW-1185">Reference proteome</keyword>
<dbReference type="EMBL" id="OV725080">
    <property type="protein sequence ID" value="CAH1398989.1"/>
    <property type="molecule type" value="Genomic_DNA"/>
</dbReference>
<proteinExistence type="predicted"/>
<reference evidence="1" key="1">
    <citation type="submission" date="2022-01" db="EMBL/GenBank/DDBJ databases">
        <authorList>
            <person name="King R."/>
        </authorList>
    </citation>
    <scope>NUCLEOTIDE SEQUENCE</scope>
</reference>
<dbReference type="AlphaFoldDB" id="A0A9P0HBU7"/>
<sequence>MWSLVSSTMIFRASLSDIKWKKFLELEVPETSRNP</sequence>